<gene>
    <name evidence="2" type="ORF">EVAR_897_1</name>
</gene>
<evidence type="ECO:0000256" key="1">
    <source>
        <dbReference type="SAM" id="MobiDB-lite"/>
    </source>
</evidence>
<comment type="caution">
    <text evidence="2">The sequence shown here is derived from an EMBL/GenBank/DDBJ whole genome shotgun (WGS) entry which is preliminary data.</text>
</comment>
<proteinExistence type="predicted"/>
<dbReference type="Proteomes" id="UP000299102">
    <property type="component" value="Unassembled WGS sequence"/>
</dbReference>
<evidence type="ECO:0000313" key="2">
    <source>
        <dbReference type="EMBL" id="GBP00302.1"/>
    </source>
</evidence>
<feature type="region of interest" description="Disordered" evidence="1">
    <location>
        <begin position="10"/>
        <end position="31"/>
    </location>
</feature>
<reference evidence="2 3" key="1">
    <citation type="journal article" date="2019" name="Commun. Biol.">
        <title>The bagworm genome reveals a unique fibroin gene that provides high tensile strength.</title>
        <authorList>
            <person name="Kono N."/>
            <person name="Nakamura H."/>
            <person name="Ohtoshi R."/>
            <person name="Tomita M."/>
            <person name="Numata K."/>
            <person name="Arakawa K."/>
        </authorList>
    </citation>
    <scope>NUCLEOTIDE SEQUENCE [LARGE SCALE GENOMIC DNA]</scope>
</reference>
<accession>A0A4C1SDX3</accession>
<feature type="compositionally biased region" description="Basic and acidic residues" evidence="1">
    <location>
        <begin position="13"/>
        <end position="31"/>
    </location>
</feature>
<protein>
    <submittedName>
        <fullName evidence="2">Uncharacterized protein</fullName>
    </submittedName>
</protein>
<keyword evidence="3" id="KW-1185">Reference proteome</keyword>
<name>A0A4C1SDX3_EUMVA</name>
<sequence length="203" mass="23174">MEEILYKGFVKSSKRERERETKRDEEKKRQTNREISHVYEFRVKLWCHFDYNEAHDRRSGAVSPPGGARRPPALGLGSHLRLGSAHKQRCPYFVGGRNIAMDWVEEAAGPSASYVVISQSILIGHENADRAIMHVARGRPKRPLVRGPMSVLYETEPYRRRDKCDYLHTGAVSPARQSSRRRCTPGVAPHRSIVEGDFLDEPP</sequence>
<organism evidence="2 3">
    <name type="scientific">Eumeta variegata</name>
    <name type="common">Bagworm moth</name>
    <name type="synonym">Eumeta japonica</name>
    <dbReference type="NCBI Taxonomy" id="151549"/>
    <lineage>
        <taxon>Eukaryota</taxon>
        <taxon>Metazoa</taxon>
        <taxon>Ecdysozoa</taxon>
        <taxon>Arthropoda</taxon>
        <taxon>Hexapoda</taxon>
        <taxon>Insecta</taxon>
        <taxon>Pterygota</taxon>
        <taxon>Neoptera</taxon>
        <taxon>Endopterygota</taxon>
        <taxon>Lepidoptera</taxon>
        <taxon>Glossata</taxon>
        <taxon>Ditrysia</taxon>
        <taxon>Tineoidea</taxon>
        <taxon>Psychidae</taxon>
        <taxon>Oiketicinae</taxon>
        <taxon>Eumeta</taxon>
    </lineage>
</organism>
<evidence type="ECO:0000313" key="3">
    <source>
        <dbReference type="Proteomes" id="UP000299102"/>
    </source>
</evidence>
<dbReference type="EMBL" id="BGZK01000005">
    <property type="protein sequence ID" value="GBP00302.1"/>
    <property type="molecule type" value="Genomic_DNA"/>
</dbReference>
<dbReference type="AlphaFoldDB" id="A0A4C1SDX3"/>